<keyword evidence="2" id="KW-0282">Flagellum</keyword>
<accession>A0A1J5R0A0</accession>
<dbReference type="InterPro" id="IPR013384">
    <property type="entry name" value="Flagell_FlgL"/>
</dbReference>
<dbReference type="NCBIfam" id="TIGR02550">
    <property type="entry name" value="flagell_flgL"/>
    <property type="match status" value="1"/>
</dbReference>
<dbReference type="Pfam" id="PF00669">
    <property type="entry name" value="Flagellin_N"/>
    <property type="match status" value="1"/>
</dbReference>
<dbReference type="PANTHER" id="PTHR42792:SF1">
    <property type="entry name" value="FLAGELLAR HOOK-ASSOCIATED PROTEIN 3"/>
    <property type="match status" value="1"/>
</dbReference>
<dbReference type="InterPro" id="IPR001492">
    <property type="entry name" value="Flagellin"/>
</dbReference>
<keyword evidence="2" id="KW-0969">Cilium</keyword>
<comment type="caution">
    <text evidence="2">The sequence shown here is derived from an EMBL/GenBank/DDBJ whole genome shotgun (WGS) entry which is preliminary data.</text>
</comment>
<evidence type="ECO:0000259" key="1">
    <source>
        <dbReference type="Pfam" id="PF00669"/>
    </source>
</evidence>
<dbReference type="EMBL" id="MLJW01000547">
    <property type="protein sequence ID" value="OIQ85396.1"/>
    <property type="molecule type" value="Genomic_DNA"/>
</dbReference>
<dbReference type="GO" id="GO:0071973">
    <property type="term" value="P:bacterial-type flagellum-dependent cell motility"/>
    <property type="evidence" value="ECO:0007669"/>
    <property type="project" value="InterPro"/>
</dbReference>
<evidence type="ECO:0000313" key="2">
    <source>
        <dbReference type="EMBL" id="OIQ85396.1"/>
    </source>
</evidence>
<dbReference type="PANTHER" id="PTHR42792">
    <property type="entry name" value="FLAGELLIN"/>
    <property type="match status" value="1"/>
</dbReference>
<dbReference type="GO" id="GO:0009424">
    <property type="term" value="C:bacterial-type flagellum hook"/>
    <property type="evidence" value="ECO:0007669"/>
    <property type="project" value="InterPro"/>
</dbReference>
<dbReference type="InterPro" id="IPR001029">
    <property type="entry name" value="Flagellin_N"/>
</dbReference>
<protein>
    <submittedName>
        <fullName evidence="2">Flagellar hook-associated protein 3</fullName>
    </submittedName>
</protein>
<dbReference type="Gene3D" id="1.20.1330.10">
    <property type="entry name" value="f41 fragment of flagellin, N-terminal domain"/>
    <property type="match status" value="2"/>
</dbReference>
<dbReference type="GO" id="GO:0005198">
    <property type="term" value="F:structural molecule activity"/>
    <property type="evidence" value="ECO:0007669"/>
    <property type="project" value="InterPro"/>
</dbReference>
<proteinExistence type="predicted"/>
<organism evidence="2">
    <name type="scientific">mine drainage metagenome</name>
    <dbReference type="NCBI Taxonomy" id="410659"/>
    <lineage>
        <taxon>unclassified sequences</taxon>
        <taxon>metagenomes</taxon>
        <taxon>ecological metagenomes</taxon>
    </lineage>
</organism>
<gene>
    <name evidence="2" type="primary">flgL_8</name>
    <name evidence="2" type="ORF">GALL_327590</name>
</gene>
<dbReference type="AlphaFoldDB" id="A0A1J5R0A0"/>
<name>A0A1J5R0A0_9ZZZZ</name>
<dbReference type="SUPFAM" id="SSF64518">
    <property type="entry name" value="Phase 1 flagellin"/>
    <property type="match status" value="1"/>
</dbReference>
<reference evidence="2" key="1">
    <citation type="submission" date="2016-10" db="EMBL/GenBank/DDBJ databases">
        <title>Sequence of Gallionella enrichment culture.</title>
        <authorList>
            <person name="Poehlein A."/>
            <person name="Muehling M."/>
            <person name="Daniel R."/>
        </authorList>
    </citation>
    <scope>NUCLEOTIDE SEQUENCE</scope>
</reference>
<feature type="domain" description="Flagellin N-terminal" evidence="1">
    <location>
        <begin position="3"/>
        <end position="140"/>
    </location>
</feature>
<keyword evidence="2" id="KW-0966">Cell projection</keyword>
<sequence>MRVSTSQMYNLGVNSMEQQYSAMVKTQQQLSTGRSMLTPSDNPVAAAQALDVAQSQSTNAQYITNTAAATSALSMQESILSSATTTLQSIQTIAVQAGDPSLNSADRQSLAIQLQGTYDQLLGLANSTDGNGQYLFSGYKGNTQPFTPSASGAQYNGDQGQRMVQISASQQVAISSSGAGVFQLIKNGNGTFATGAANANTGTGVVSPGVVVDTALWNASTNSRDFSLKFDVTAGVTTYDVVDNVSGNSLLTGAPAAAAGPYTGTFTSGGNITLPTTGAQLTITGQPATGDTFTVQASKSNQDIFSTISSLIATLKGPVGTGTNGDTTLANNLNTAISNLGNGLNNLLTVRASVGATLQQVNAQNSTNTNLATGYASTLSGLQDLDYAKAISNLSLQQLGLSAAQKSFVTVQGLSLFNYIQ</sequence>